<dbReference type="InterPro" id="IPR010810">
    <property type="entry name" value="Flagellin_hook_IN_motif"/>
</dbReference>
<evidence type="ECO:0000256" key="5">
    <source>
        <dbReference type="ARBA" id="ARBA00023143"/>
    </source>
</evidence>
<proteinExistence type="inferred from homology"/>
<evidence type="ECO:0000259" key="9">
    <source>
        <dbReference type="Pfam" id="PF07195"/>
    </source>
</evidence>
<dbReference type="InterPro" id="IPR040026">
    <property type="entry name" value="FliD"/>
</dbReference>
<sequence>MGRIQSNVGLITGVPIGDTVDKLMQIESRPRDNLQEVNKKIDKERAAITELSALLMAVQYPVKNLGKVAVFDKRTATSSNDAALGVRVTGSPTLGSYIFTPLRTVQPEQWLSKGVREQTEPLGAGTLSFRFGPGVDRSLDLDLLRGGQGFQRGLIRITDRSGASAEIDLTTVQTLDDVINAINSNTRINVRAEVVGDHIRLTDLTGASVANLRVQDIGGGQAAASLGLAGIDTASSVADGQDIVWLSSDTLLSELNDGLGISASSTLPDISFQLRDGTTGVIDFDPLPPSGQSRQTERTLGDIVNTINNAAPGKLQAEISADGKRLVLRDLTSGSGQFTLSALYGSQALKELGLDVAANGDTITGRRLIGSLKSPALSQLNGGQGLGDLGTIQITDRAGNQATVDLSAAETLEDVIRAINAAGIGVRAAVNGARNGLVIEDISGGTGNLKIETLDSSQTAEKLNIAVDDAVSVKNSGDLHLRVISVNTKLSELNGGRGVTLGRFTVTDSKGVTTTVDLAAIGAQTIGDVLAAINRGAANVNATINATGDGILIRDLANGTGTLVVNDLNGTAAADLGILKQSTLQDFSGQSAYAIDGSLTYKVTLEANDSLQTLRDKINALNAGVRATIVYDGSNRPYRLSLVSERGGHLAQMIVDQGSLDLGLTRFAEARDAQLAIGQAGTPGAVVLSSSSNKFSNVVPGLELEVKQSSSTPVSVQVTTTDTDLVASVQAFVDNYNKFWKRYQELTKYDTTTQKGEILAQDPTAIRLGSEISYILSSRFPGAGSIQSLAEIGVSIKDDGALDFDSSKLKQKFADDPDAVKKFFTDKTFGFAAKFDKLAESLVGQDVSLMAQRFIALTRKYEENQQRIEWWNAKLDRRKEQLLLYFYRLESAIAKIKGNIDIVSQIQPIPMYFASGGRNNR</sequence>
<comment type="subcellular location">
    <subcellularLocation>
        <location evidence="1">Bacterial flagellum</location>
    </subcellularLocation>
</comment>
<organism evidence="10 11">
    <name type="scientific">Thermogutta terrifontis</name>
    <dbReference type="NCBI Taxonomy" id="1331910"/>
    <lineage>
        <taxon>Bacteria</taxon>
        <taxon>Pseudomonadati</taxon>
        <taxon>Planctomycetota</taxon>
        <taxon>Planctomycetia</taxon>
        <taxon>Pirellulales</taxon>
        <taxon>Thermoguttaceae</taxon>
        <taxon>Thermogutta</taxon>
    </lineage>
</organism>
<evidence type="ECO:0000256" key="1">
    <source>
        <dbReference type="ARBA" id="ARBA00004365"/>
    </source>
</evidence>
<dbReference type="KEGG" id="ttf:THTE_0745"/>
<dbReference type="InterPro" id="IPR003481">
    <property type="entry name" value="FliD_N"/>
</dbReference>
<reference evidence="10 11" key="1">
    <citation type="journal article" name="Front. Microbiol.">
        <title>Sugar Metabolism of the First Thermophilic Planctomycete Thermogutta terrifontis: Comparative Genomic and Transcriptomic Approaches.</title>
        <authorList>
            <person name="Elcheninov A.G."/>
            <person name="Menzel P."/>
            <person name="Gudbergsdottir S.R."/>
            <person name="Slesarev A.I."/>
            <person name="Kadnikov V.V."/>
            <person name="Krogh A."/>
            <person name="Bonch-Osmolovskaya E.A."/>
            <person name="Peng X."/>
            <person name="Kublanov I.V."/>
        </authorList>
    </citation>
    <scope>NUCLEOTIDE SEQUENCE [LARGE SCALE GENOMIC DNA]</scope>
    <source>
        <strain evidence="10 11">R1</strain>
    </source>
</reference>
<evidence type="ECO:0000256" key="7">
    <source>
        <dbReference type="ARBA" id="ARBA00033192"/>
    </source>
</evidence>
<keyword evidence="11" id="KW-1185">Reference proteome</keyword>
<dbReference type="PANTHER" id="PTHR30288">
    <property type="entry name" value="FLAGELLAR CAP/ASSEMBLY PROTEIN FLID"/>
    <property type="match status" value="1"/>
</dbReference>
<dbReference type="OrthoDB" id="244268at2"/>
<dbReference type="RefSeq" id="WP_095413976.1">
    <property type="nucleotide sequence ID" value="NZ_CP018477.1"/>
</dbReference>
<keyword evidence="10" id="KW-0282">Flagellum</keyword>
<dbReference type="InterPro" id="IPR010809">
    <property type="entry name" value="FliD_C"/>
</dbReference>
<evidence type="ECO:0000256" key="3">
    <source>
        <dbReference type="ARBA" id="ARBA00011255"/>
    </source>
</evidence>
<dbReference type="GO" id="GO:0007155">
    <property type="term" value="P:cell adhesion"/>
    <property type="evidence" value="ECO:0007669"/>
    <property type="project" value="InterPro"/>
</dbReference>
<keyword evidence="10" id="KW-0969">Cilium</keyword>
<keyword evidence="4" id="KW-0175">Coiled coil</keyword>
<name>A0A286RBP1_9BACT</name>
<feature type="domain" description="Flagellar hook-associated protein 2 C-terminal" evidence="9">
    <location>
        <begin position="686"/>
        <end position="897"/>
    </location>
</feature>
<evidence type="ECO:0000256" key="4">
    <source>
        <dbReference type="ARBA" id="ARBA00023054"/>
    </source>
</evidence>
<keyword evidence="5" id="KW-0975">Bacterial flagellum</keyword>
<accession>A0A286RBP1</accession>
<dbReference type="PANTHER" id="PTHR30288:SF0">
    <property type="entry name" value="FLAGELLAR HOOK-ASSOCIATED PROTEIN 2"/>
    <property type="match status" value="1"/>
</dbReference>
<dbReference type="EMBL" id="CP018477">
    <property type="protein sequence ID" value="ASV73347.1"/>
    <property type="molecule type" value="Genomic_DNA"/>
</dbReference>
<dbReference type="Pfam" id="PF07196">
    <property type="entry name" value="Flagellin_IN"/>
    <property type="match status" value="1"/>
</dbReference>
<comment type="similarity">
    <text evidence="2">Belongs to the FliD family.</text>
</comment>
<dbReference type="Pfam" id="PF07195">
    <property type="entry name" value="FliD_C"/>
    <property type="match status" value="1"/>
</dbReference>
<protein>
    <recommendedName>
        <fullName evidence="7">Filament cap protein</fullName>
    </recommendedName>
    <alternativeName>
        <fullName evidence="6">Flagellar cap protein</fullName>
    </alternativeName>
</protein>
<dbReference type="Proteomes" id="UP000215086">
    <property type="component" value="Chromosome"/>
</dbReference>
<evidence type="ECO:0000259" key="8">
    <source>
        <dbReference type="Pfam" id="PF02465"/>
    </source>
</evidence>
<gene>
    <name evidence="10" type="ORF">THTE_0745</name>
</gene>
<dbReference type="GO" id="GO:0071973">
    <property type="term" value="P:bacterial-type flagellum-dependent cell motility"/>
    <property type="evidence" value="ECO:0007669"/>
    <property type="project" value="TreeGrafter"/>
</dbReference>
<evidence type="ECO:0000256" key="2">
    <source>
        <dbReference type="ARBA" id="ARBA00009764"/>
    </source>
</evidence>
<dbReference type="Pfam" id="PF02465">
    <property type="entry name" value="FliD_N"/>
    <property type="match status" value="1"/>
</dbReference>
<keyword evidence="10" id="KW-0966">Cell projection</keyword>
<evidence type="ECO:0000313" key="11">
    <source>
        <dbReference type="Proteomes" id="UP000215086"/>
    </source>
</evidence>
<dbReference type="GO" id="GO:0009424">
    <property type="term" value="C:bacterial-type flagellum hook"/>
    <property type="evidence" value="ECO:0007669"/>
    <property type="project" value="InterPro"/>
</dbReference>
<dbReference type="GO" id="GO:0009421">
    <property type="term" value="C:bacterial-type flagellum filament cap"/>
    <property type="evidence" value="ECO:0007669"/>
    <property type="project" value="InterPro"/>
</dbReference>
<dbReference type="AlphaFoldDB" id="A0A286RBP1"/>
<evidence type="ECO:0000256" key="6">
    <source>
        <dbReference type="ARBA" id="ARBA00033074"/>
    </source>
</evidence>
<feature type="domain" description="Flagellar hook-associated protein 2 N-terminal" evidence="8">
    <location>
        <begin position="13"/>
        <end position="98"/>
    </location>
</feature>
<comment type="subunit">
    <text evidence="3">Homopentamer.</text>
</comment>
<evidence type="ECO:0000313" key="10">
    <source>
        <dbReference type="EMBL" id="ASV73347.1"/>
    </source>
</evidence>